<proteinExistence type="inferred from homology"/>
<dbReference type="GO" id="GO:0005737">
    <property type="term" value="C:cytoplasm"/>
    <property type="evidence" value="ECO:0007669"/>
    <property type="project" value="TreeGrafter"/>
</dbReference>
<dbReference type="GeneID" id="72713723"/>
<protein>
    <submittedName>
        <fullName evidence="4">Deoxyhypusine synthase</fullName>
        <ecNumber evidence="4">2.5.1.46</ecNumber>
    </submittedName>
</protein>
<dbReference type="PANTHER" id="PTHR11703:SF2">
    <property type="entry name" value="DEOXYHYPUSINE SYNTHASE-LIKE PROTEIN"/>
    <property type="match status" value="1"/>
</dbReference>
<dbReference type="InterPro" id="IPR036982">
    <property type="entry name" value="Deoxyhypusine_synthase_sf"/>
</dbReference>
<evidence type="ECO:0000256" key="2">
    <source>
        <dbReference type="ARBA" id="ARBA00022679"/>
    </source>
</evidence>
<dbReference type="NCBIfam" id="NF002630">
    <property type="entry name" value="PRK02301.1"/>
    <property type="match status" value="1"/>
</dbReference>
<comment type="similarity">
    <text evidence="1">Belongs to the deoxyhypusine synthase family.</text>
</comment>
<sequence>MTDSDEGARDDRDAGDSHGNDHETGSDHDHESEGDHDAEGDHDRGDEPHREEFHADPVGHTRATAGMTVSELVDGYGDAGIGAAAVNEAGDVLAEMFANEDCTVFLSLAGAMVPAGMRRIVADLIRDGYVDALVTTGANLTHDAIEAIGGKHHHGRTHDPEKSLREHDEGLRDEGVDRIYNVYLPQEHFAEFEGHLREEVFPALEADPDADGTDAVSIADLTRELGRANAEVNEREDIPEGPGVAAAAYESDVPVYCPAVQDSVLGLQAWMYAQTADFTLDALADMTELTDLAFDADDAGCLLVGGGVPKNFTLQTMLVTPRAYDYAVQITMDPEATGGLSGATLEEARSWGKLEKDARNASVYGDATVMLPMLVAAARDRVE</sequence>
<dbReference type="GO" id="GO:0034038">
    <property type="term" value="F:deoxyhypusine synthase activity"/>
    <property type="evidence" value="ECO:0007669"/>
    <property type="project" value="UniProtKB-EC"/>
</dbReference>
<dbReference type="InterPro" id="IPR002773">
    <property type="entry name" value="Deoxyhypusine_synthase"/>
</dbReference>
<keyword evidence="2 4" id="KW-0808">Transferase</keyword>
<organism evidence="4 5">
    <name type="scientific">Halorubrum hochstenium ATCC 700873</name>
    <dbReference type="NCBI Taxonomy" id="1227481"/>
    <lineage>
        <taxon>Archaea</taxon>
        <taxon>Methanobacteriati</taxon>
        <taxon>Methanobacteriota</taxon>
        <taxon>Stenosarchaea group</taxon>
        <taxon>Halobacteria</taxon>
        <taxon>Halobacteriales</taxon>
        <taxon>Haloferacaceae</taxon>
        <taxon>Halorubrum</taxon>
    </lineage>
</organism>
<dbReference type="RefSeq" id="WP_008584332.1">
    <property type="nucleotide sequence ID" value="NZ_AOJO01000040.1"/>
</dbReference>
<evidence type="ECO:0000256" key="1">
    <source>
        <dbReference type="ARBA" id="ARBA00009892"/>
    </source>
</evidence>
<reference evidence="4 5" key="1">
    <citation type="journal article" date="2014" name="PLoS Genet.">
        <title>Phylogenetically driven sequencing of extremely halophilic archaea reveals strategies for static and dynamic osmo-response.</title>
        <authorList>
            <person name="Becker E.A."/>
            <person name="Seitzer P.M."/>
            <person name="Tritt A."/>
            <person name="Larsen D."/>
            <person name="Krusor M."/>
            <person name="Yao A.I."/>
            <person name="Wu D."/>
            <person name="Madern D."/>
            <person name="Eisen J.A."/>
            <person name="Darling A.E."/>
            <person name="Facciotti M.T."/>
        </authorList>
    </citation>
    <scope>NUCLEOTIDE SEQUENCE [LARGE SCALE GENOMIC DNA]</scope>
    <source>
        <strain evidence="4 5">ATCC 700873</strain>
    </source>
</reference>
<gene>
    <name evidence="4" type="ORF">C467_09184</name>
</gene>
<dbReference type="Pfam" id="PF01916">
    <property type="entry name" value="DS"/>
    <property type="match status" value="1"/>
</dbReference>
<dbReference type="EC" id="2.5.1.46" evidence="4"/>
<dbReference type="Gene3D" id="3.40.910.10">
    <property type="entry name" value="Deoxyhypusine synthase"/>
    <property type="match status" value="1"/>
</dbReference>
<name>M0FAL1_9EURY</name>
<evidence type="ECO:0000313" key="5">
    <source>
        <dbReference type="Proteomes" id="UP000011689"/>
    </source>
</evidence>
<feature type="region of interest" description="Disordered" evidence="3">
    <location>
        <begin position="1"/>
        <end position="62"/>
    </location>
</feature>
<dbReference type="InterPro" id="IPR029035">
    <property type="entry name" value="DHS-like_NAD/FAD-binding_dom"/>
</dbReference>
<comment type="caution">
    <text evidence="4">The sequence shown here is derived from an EMBL/GenBank/DDBJ whole genome shotgun (WGS) entry which is preliminary data.</text>
</comment>
<dbReference type="SUPFAM" id="SSF52467">
    <property type="entry name" value="DHS-like NAD/FAD-binding domain"/>
    <property type="match status" value="1"/>
</dbReference>
<feature type="compositionally biased region" description="Basic and acidic residues" evidence="3">
    <location>
        <begin position="1"/>
        <end position="59"/>
    </location>
</feature>
<evidence type="ECO:0000313" key="4">
    <source>
        <dbReference type="EMBL" id="ELZ55639.1"/>
    </source>
</evidence>
<dbReference type="EMBL" id="AOJO01000040">
    <property type="protein sequence ID" value="ELZ55639.1"/>
    <property type="molecule type" value="Genomic_DNA"/>
</dbReference>
<dbReference type="OrthoDB" id="17730at2157"/>
<evidence type="ECO:0000256" key="3">
    <source>
        <dbReference type="SAM" id="MobiDB-lite"/>
    </source>
</evidence>
<accession>M0FAL1</accession>
<dbReference type="AlphaFoldDB" id="M0FAL1"/>
<dbReference type="PANTHER" id="PTHR11703">
    <property type="entry name" value="DEOXYHYPUSINE SYNTHASE"/>
    <property type="match status" value="1"/>
</dbReference>
<dbReference type="STRING" id="1227481.C467_09184"/>
<keyword evidence="5" id="KW-1185">Reference proteome</keyword>
<dbReference type="Proteomes" id="UP000011689">
    <property type="component" value="Unassembled WGS sequence"/>
</dbReference>
<dbReference type="PATRIC" id="fig|1227481.4.peg.1802"/>